<reference evidence="3 4" key="1">
    <citation type="submission" date="2009-12" db="EMBL/GenBank/DDBJ databases">
        <title>Genome Sequence of Prevotella buccalis ATCC 35310.</title>
        <authorList>
            <person name="Durkin A.S."/>
            <person name="Madupu R."/>
            <person name="Torralba M."/>
            <person name="Methe B."/>
            <person name="Sutton G."/>
            <person name="Strausberg R.L."/>
            <person name="Nelson K.E."/>
        </authorList>
    </citation>
    <scope>NUCLEOTIDE SEQUENCE [LARGE SCALE GENOMIC DNA]</scope>
    <source>
        <strain evidence="3 4">ATCC 35310</strain>
    </source>
</reference>
<feature type="signal peptide" evidence="2">
    <location>
        <begin position="1"/>
        <end position="20"/>
    </location>
</feature>
<gene>
    <name evidence="3" type="ORF">HMPREF0650_0823</name>
</gene>
<evidence type="ECO:0000256" key="1">
    <source>
        <dbReference type="SAM" id="MobiDB-lite"/>
    </source>
</evidence>
<sequence>MKKLILFTLLLGMMPYKMLAQDDMYILPSNLPTAKKSTVRTNNREVTYSGSNRDVDEYNRHGKYWSHYQKIGTDNRGNDVIEFQKGRGVYPDSTYIDTTFVGKYYDTMVDGDDFEYTSRMSRWDGYYNPWFYSSYRWRAYPYWRAGWGFYDPWYDPWYYGYTGFYDPWYSSWYGGYYGFYDPWYNPWYYGYSGWYGSYYGGWYNYPYGGYGRGYARVYEGNPRGLTGNRTWRFGGSGDTYSTGRFARGTTNRNRQPGSTYTTRSRRNRSFGGRTDTPRSNSIGTRSNSSFGNSTRSTPSYNSGSFGGSRSSGGSFGGSRSSGGGFGGTRSSGGGFGGGHSSGGGGGHFGGGRR</sequence>
<feature type="region of interest" description="Disordered" evidence="1">
    <location>
        <begin position="242"/>
        <end position="353"/>
    </location>
</feature>
<dbReference type="EMBL" id="ADEG01000076">
    <property type="protein sequence ID" value="EFA91681.1"/>
    <property type="molecule type" value="Genomic_DNA"/>
</dbReference>
<keyword evidence="2" id="KW-0732">Signal</keyword>
<feature type="compositionally biased region" description="Gly residues" evidence="1">
    <location>
        <begin position="304"/>
        <end position="353"/>
    </location>
</feature>
<proteinExistence type="predicted"/>
<dbReference type="AlphaFoldDB" id="D1W6Z6"/>
<evidence type="ECO:0000313" key="4">
    <source>
        <dbReference type="Proteomes" id="UP000005283"/>
    </source>
</evidence>
<organism evidence="3 4">
    <name type="scientific">Hoylesella buccalis ATCC 35310</name>
    <dbReference type="NCBI Taxonomy" id="679190"/>
    <lineage>
        <taxon>Bacteria</taxon>
        <taxon>Pseudomonadati</taxon>
        <taxon>Bacteroidota</taxon>
        <taxon>Bacteroidia</taxon>
        <taxon>Bacteroidales</taxon>
        <taxon>Prevotellaceae</taxon>
        <taxon>Hoylesella</taxon>
    </lineage>
</organism>
<protein>
    <submittedName>
        <fullName evidence="3">Uncharacterized protein</fullName>
    </submittedName>
</protein>
<dbReference type="STRING" id="679190.HMPREF0650_0823"/>
<name>D1W6Z6_9BACT</name>
<dbReference type="RefSeq" id="WP_004349912.1">
    <property type="nucleotide sequence ID" value="NZ_ADEG01000076.1"/>
</dbReference>
<feature type="chain" id="PRO_5003025718" evidence="2">
    <location>
        <begin position="21"/>
        <end position="353"/>
    </location>
</feature>
<comment type="caution">
    <text evidence="3">The sequence shown here is derived from an EMBL/GenBank/DDBJ whole genome shotgun (WGS) entry which is preliminary data.</text>
</comment>
<evidence type="ECO:0000256" key="2">
    <source>
        <dbReference type="SAM" id="SignalP"/>
    </source>
</evidence>
<feature type="compositionally biased region" description="Polar residues" evidence="1">
    <location>
        <begin position="277"/>
        <end position="301"/>
    </location>
</feature>
<dbReference type="eggNOG" id="ENOG5031JQ3">
    <property type="taxonomic scope" value="Bacteria"/>
</dbReference>
<evidence type="ECO:0000313" key="3">
    <source>
        <dbReference type="EMBL" id="EFA91681.1"/>
    </source>
</evidence>
<keyword evidence="4" id="KW-1185">Reference proteome</keyword>
<dbReference type="Proteomes" id="UP000005283">
    <property type="component" value="Unassembled WGS sequence"/>
</dbReference>
<feature type="compositionally biased region" description="Polar residues" evidence="1">
    <location>
        <begin position="242"/>
        <end position="257"/>
    </location>
</feature>
<accession>D1W6Z6</accession>